<feature type="DNA-binding region" description="H-T-H motif" evidence="2">
    <location>
        <begin position="34"/>
        <end position="53"/>
    </location>
</feature>
<gene>
    <name evidence="4" type="ORF">ERS852407_01226</name>
</gene>
<feature type="domain" description="HTH tetR-type" evidence="3">
    <location>
        <begin position="11"/>
        <end position="71"/>
    </location>
</feature>
<dbReference type="RefSeq" id="WP_055653479.1">
    <property type="nucleotide sequence ID" value="NZ_CABIXC010000002.1"/>
</dbReference>
<dbReference type="Gene3D" id="1.10.357.10">
    <property type="entry name" value="Tetracycline Repressor, domain 2"/>
    <property type="match status" value="1"/>
</dbReference>
<dbReference type="SUPFAM" id="SSF46689">
    <property type="entry name" value="Homeodomain-like"/>
    <property type="match status" value="1"/>
</dbReference>
<dbReference type="AlphaFoldDB" id="A0A174A6H3"/>
<name>A0A174A6H3_9FIRM</name>
<evidence type="ECO:0000256" key="1">
    <source>
        <dbReference type="ARBA" id="ARBA00023125"/>
    </source>
</evidence>
<dbReference type="InterPro" id="IPR050624">
    <property type="entry name" value="HTH-type_Tx_Regulator"/>
</dbReference>
<dbReference type="PROSITE" id="PS50977">
    <property type="entry name" value="HTH_TETR_2"/>
    <property type="match status" value="1"/>
</dbReference>
<proteinExistence type="predicted"/>
<reference evidence="4 5" key="1">
    <citation type="submission" date="2015-09" db="EMBL/GenBank/DDBJ databases">
        <authorList>
            <consortium name="Pathogen Informatics"/>
        </authorList>
    </citation>
    <scope>NUCLEOTIDE SEQUENCE [LARGE SCALE GENOMIC DNA]</scope>
    <source>
        <strain evidence="4 5">2789STDY5608850</strain>
    </source>
</reference>
<dbReference type="InterPro" id="IPR001647">
    <property type="entry name" value="HTH_TetR"/>
</dbReference>
<dbReference type="GO" id="GO:0003677">
    <property type="term" value="F:DNA binding"/>
    <property type="evidence" value="ECO:0007669"/>
    <property type="project" value="UniProtKB-UniRule"/>
</dbReference>
<evidence type="ECO:0000313" key="4">
    <source>
        <dbReference type="EMBL" id="CUN83773.1"/>
    </source>
</evidence>
<organism evidence="4 5">
    <name type="scientific">Hungatella hathewayi</name>
    <dbReference type="NCBI Taxonomy" id="154046"/>
    <lineage>
        <taxon>Bacteria</taxon>
        <taxon>Bacillati</taxon>
        <taxon>Bacillota</taxon>
        <taxon>Clostridia</taxon>
        <taxon>Lachnospirales</taxon>
        <taxon>Lachnospiraceae</taxon>
        <taxon>Hungatella</taxon>
    </lineage>
</organism>
<dbReference type="PANTHER" id="PTHR43479">
    <property type="entry name" value="ACREF/ENVCD OPERON REPRESSOR-RELATED"/>
    <property type="match status" value="1"/>
</dbReference>
<sequence length="207" mass="24211">MPTERFYKLPEEKKKAIRDAAMEECIRVPFEKVSINKIIQNAGISRGSFYTYFEDKRDLVRYIFSDTADKLKFFWTKSVVTHGGDLWIASEELLDQAIIFAQKGKMFQMMQSIVLYQDFDKLFAEIHGSNGVGEKKGNEILEALYEVTDKEKFRKIDMDSFGILVSMIMGCVMESIGWYNRHMESEENIKKIFREKLEILQHGICKQ</sequence>
<protein>
    <submittedName>
        <fullName evidence="4">TetR family transcriptional regulator</fullName>
    </submittedName>
</protein>
<evidence type="ECO:0000256" key="2">
    <source>
        <dbReference type="PROSITE-ProRule" id="PRU00335"/>
    </source>
</evidence>
<dbReference type="InterPro" id="IPR009057">
    <property type="entry name" value="Homeodomain-like_sf"/>
</dbReference>
<evidence type="ECO:0000313" key="5">
    <source>
        <dbReference type="Proteomes" id="UP000095651"/>
    </source>
</evidence>
<dbReference type="Pfam" id="PF17924">
    <property type="entry name" value="TetR_C_19"/>
    <property type="match status" value="1"/>
</dbReference>
<dbReference type="EMBL" id="CYZE01000002">
    <property type="protein sequence ID" value="CUN83773.1"/>
    <property type="molecule type" value="Genomic_DNA"/>
</dbReference>
<accession>A0A174A6H3</accession>
<dbReference type="PANTHER" id="PTHR43479:SF11">
    <property type="entry name" value="ACREF_ENVCD OPERON REPRESSOR-RELATED"/>
    <property type="match status" value="1"/>
</dbReference>
<evidence type="ECO:0000259" key="3">
    <source>
        <dbReference type="PROSITE" id="PS50977"/>
    </source>
</evidence>
<keyword evidence="1 2" id="KW-0238">DNA-binding</keyword>
<dbReference type="Proteomes" id="UP000095651">
    <property type="component" value="Unassembled WGS sequence"/>
</dbReference>
<dbReference type="Pfam" id="PF00440">
    <property type="entry name" value="TetR_N"/>
    <property type="match status" value="1"/>
</dbReference>